<proteinExistence type="predicted"/>
<reference evidence="5 6" key="1">
    <citation type="submission" date="2018-03" db="EMBL/GenBank/DDBJ databases">
        <title>Genomic Encyclopedia of Archaeal and Bacterial Type Strains, Phase II (KMG-II): from individual species to whole genera.</title>
        <authorList>
            <person name="Goeker M."/>
        </authorList>
    </citation>
    <scope>NUCLEOTIDE SEQUENCE [LARGE SCALE GENOMIC DNA]</scope>
    <source>
        <strain evidence="5 6">DSM 45211</strain>
    </source>
</reference>
<evidence type="ECO:0000259" key="4">
    <source>
        <dbReference type="PROSITE" id="PS50995"/>
    </source>
</evidence>
<accession>A0A2P8DV91</accession>
<comment type="caution">
    <text evidence="5">The sequence shown here is derived from an EMBL/GenBank/DDBJ whole genome shotgun (WGS) entry which is preliminary data.</text>
</comment>
<dbReference type="SUPFAM" id="SSF46785">
    <property type="entry name" value="Winged helix' DNA-binding domain"/>
    <property type="match status" value="1"/>
</dbReference>
<dbReference type="InterPro" id="IPR052526">
    <property type="entry name" value="HTH-type_Bedaq_tolerance"/>
</dbReference>
<dbReference type="OrthoDB" id="122135at2"/>
<dbReference type="InterPro" id="IPR036390">
    <property type="entry name" value="WH_DNA-bd_sf"/>
</dbReference>
<dbReference type="PANTHER" id="PTHR39515:SF2">
    <property type="entry name" value="HTH-TYPE TRANSCRIPTIONAL REGULATOR RV0880"/>
    <property type="match status" value="1"/>
</dbReference>
<dbReference type="InterPro" id="IPR036388">
    <property type="entry name" value="WH-like_DNA-bd_sf"/>
</dbReference>
<dbReference type="PROSITE" id="PS01117">
    <property type="entry name" value="HTH_MARR_1"/>
    <property type="match status" value="1"/>
</dbReference>
<sequence length="151" mass="17041">MNGADRQQVHEQLESELTLLGRRIRRLSTTLARQVDDRLEAAAYGLLSALNDAGDVRAGDLAERFGLDKSTVSRQIAQMESMGLVQRVPDPMDGRARLIHTTDEGRERVRQLREARGRWLRAALEDWPADDVDQMVDLVGRLNVALEVREP</sequence>
<dbReference type="SMART" id="SM00418">
    <property type="entry name" value="HTH_ARSR"/>
    <property type="match status" value="1"/>
</dbReference>
<keyword evidence="2" id="KW-0238">DNA-binding</keyword>
<dbReference type="InterPro" id="IPR011991">
    <property type="entry name" value="ArsR-like_HTH"/>
</dbReference>
<dbReference type="RefSeq" id="WP_106538706.1">
    <property type="nucleotide sequence ID" value="NZ_ML142900.1"/>
</dbReference>
<dbReference type="PROSITE" id="PS50995">
    <property type="entry name" value="HTH_MARR_2"/>
    <property type="match status" value="1"/>
</dbReference>
<dbReference type="Proteomes" id="UP000243528">
    <property type="component" value="Unassembled WGS sequence"/>
</dbReference>
<dbReference type="SMART" id="SM00347">
    <property type="entry name" value="HTH_MARR"/>
    <property type="match status" value="1"/>
</dbReference>
<keyword evidence="6" id="KW-1185">Reference proteome</keyword>
<dbReference type="PANTHER" id="PTHR39515">
    <property type="entry name" value="CONSERVED PROTEIN"/>
    <property type="match status" value="1"/>
</dbReference>
<dbReference type="GO" id="GO:0003677">
    <property type="term" value="F:DNA binding"/>
    <property type="evidence" value="ECO:0007669"/>
    <property type="project" value="UniProtKB-KW"/>
</dbReference>
<evidence type="ECO:0000313" key="5">
    <source>
        <dbReference type="EMBL" id="PSL01132.1"/>
    </source>
</evidence>
<keyword evidence="3" id="KW-0804">Transcription</keyword>
<gene>
    <name evidence="5" type="ORF">CLV30_11568</name>
</gene>
<name>A0A2P8DV91_9ACTN</name>
<evidence type="ECO:0000256" key="2">
    <source>
        <dbReference type="ARBA" id="ARBA00023125"/>
    </source>
</evidence>
<dbReference type="InterPro" id="IPR000835">
    <property type="entry name" value="HTH_MarR-typ"/>
</dbReference>
<evidence type="ECO:0000256" key="3">
    <source>
        <dbReference type="ARBA" id="ARBA00023163"/>
    </source>
</evidence>
<dbReference type="Gene3D" id="1.10.10.10">
    <property type="entry name" value="Winged helix-like DNA-binding domain superfamily/Winged helix DNA-binding domain"/>
    <property type="match status" value="1"/>
</dbReference>
<keyword evidence="1" id="KW-0805">Transcription regulation</keyword>
<evidence type="ECO:0000313" key="6">
    <source>
        <dbReference type="Proteomes" id="UP000243528"/>
    </source>
</evidence>
<feature type="domain" description="HTH marR-type" evidence="4">
    <location>
        <begin position="10"/>
        <end position="144"/>
    </location>
</feature>
<protein>
    <submittedName>
        <fullName evidence="5">MarR family transcriptional regulator</fullName>
    </submittedName>
</protein>
<dbReference type="GO" id="GO:0003700">
    <property type="term" value="F:DNA-binding transcription factor activity"/>
    <property type="evidence" value="ECO:0007669"/>
    <property type="project" value="InterPro"/>
</dbReference>
<dbReference type="EMBL" id="PYGE01000015">
    <property type="protein sequence ID" value="PSL01132.1"/>
    <property type="molecule type" value="Genomic_DNA"/>
</dbReference>
<evidence type="ECO:0000256" key="1">
    <source>
        <dbReference type="ARBA" id="ARBA00023015"/>
    </source>
</evidence>
<dbReference type="InterPro" id="IPR001845">
    <property type="entry name" value="HTH_ArsR_DNA-bd_dom"/>
</dbReference>
<organism evidence="5 6">
    <name type="scientific">Haloactinopolyspora alba</name>
    <dbReference type="NCBI Taxonomy" id="648780"/>
    <lineage>
        <taxon>Bacteria</taxon>
        <taxon>Bacillati</taxon>
        <taxon>Actinomycetota</taxon>
        <taxon>Actinomycetes</taxon>
        <taxon>Jiangellales</taxon>
        <taxon>Jiangellaceae</taxon>
        <taxon>Haloactinopolyspora</taxon>
    </lineage>
</organism>
<dbReference type="PRINTS" id="PR00598">
    <property type="entry name" value="HTHMARR"/>
</dbReference>
<dbReference type="Pfam" id="PF12802">
    <property type="entry name" value="MarR_2"/>
    <property type="match status" value="1"/>
</dbReference>
<dbReference type="AlphaFoldDB" id="A0A2P8DV91"/>
<dbReference type="InterPro" id="IPR023187">
    <property type="entry name" value="Tscrpt_reg_MarR-type_CS"/>
</dbReference>
<dbReference type="CDD" id="cd00090">
    <property type="entry name" value="HTH_ARSR"/>
    <property type="match status" value="1"/>
</dbReference>